<organism evidence="1">
    <name type="scientific">bioreactor metagenome</name>
    <dbReference type="NCBI Taxonomy" id="1076179"/>
    <lineage>
        <taxon>unclassified sequences</taxon>
        <taxon>metagenomes</taxon>
        <taxon>ecological metagenomes</taxon>
    </lineage>
</organism>
<gene>
    <name evidence="1" type="ORF">SDC9_186971</name>
</gene>
<name>A0A645HVQ9_9ZZZZ</name>
<reference evidence="1" key="1">
    <citation type="submission" date="2019-08" db="EMBL/GenBank/DDBJ databases">
        <authorList>
            <person name="Kucharzyk K."/>
            <person name="Murdoch R.W."/>
            <person name="Higgins S."/>
            <person name="Loffler F."/>
        </authorList>
    </citation>
    <scope>NUCLEOTIDE SEQUENCE</scope>
</reference>
<dbReference type="Gene3D" id="3.40.50.150">
    <property type="entry name" value="Vaccinia Virus protein VP39"/>
    <property type="match status" value="1"/>
</dbReference>
<evidence type="ECO:0008006" key="2">
    <source>
        <dbReference type="Google" id="ProtNLM"/>
    </source>
</evidence>
<evidence type="ECO:0000313" key="1">
    <source>
        <dbReference type="EMBL" id="MPN39443.1"/>
    </source>
</evidence>
<sequence length="135" mass="15792">MTFNLISSYLKKDGILIFSWDHPFMHCIDAVDEQLVFSGRYYEKEPFTFKKDIGKSANRSNFNHDKESGYSLTLYNRRLSDYISALSKAGLMVEQLVEETDKETLSRDCEFSSTYYSEWKAKKLPLSFIIKARKV</sequence>
<dbReference type="EMBL" id="VSSQ01095266">
    <property type="protein sequence ID" value="MPN39443.1"/>
    <property type="molecule type" value="Genomic_DNA"/>
</dbReference>
<accession>A0A645HVQ9</accession>
<dbReference type="AlphaFoldDB" id="A0A645HVQ9"/>
<comment type="caution">
    <text evidence="1">The sequence shown here is derived from an EMBL/GenBank/DDBJ whole genome shotgun (WGS) entry which is preliminary data.</text>
</comment>
<proteinExistence type="predicted"/>
<protein>
    <recommendedName>
        <fullName evidence="2">Methyltransferase type 11 domain-containing protein</fullName>
    </recommendedName>
</protein>
<dbReference type="InterPro" id="IPR029063">
    <property type="entry name" value="SAM-dependent_MTases_sf"/>
</dbReference>